<dbReference type="Pfam" id="PF00535">
    <property type="entry name" value="Glycos_transf_2"/>
    <property type="match status" value="1"/>
</dbReference>
<dbReference type="SUPFAM" id="SSF53448">
    <property type="entry name" value="Nucleotide-diphospho-sugar transferases"/>
    <property type="match status" value="1"/>
</dbReference>
<evidence type="ECO:0000313" key="4">
    <source>
        <dbReference type="EMBL" id="EON32992.1"/>
    </source>
</evidence>
<feature type="domain" description="Glycosyltransferase 2-like" evidence="3">
    <location>
        <begin position="10"/>
        <end position="120"/>
    </location>
</feature>
<dbReference type="InterPro" id="IPR050256">
    <property type="entry name" value="Glycosyltransferase_2"/>
</dbReference>
<sequence length="257" mass="27903">MNEARNLPHVAARMPPDVDEIVVVDGHSVDDTVAVGRALWPDGIHVTQSRKGKGNALACGFAASSGEIIVMIDADGSTDPQEISRYVSTLVDGADYAKGSRFVAGGGSADITKVRRVGNWGLNLIVNTLFSCRFTDLCYGYNAFWRQCLGVMQLPSTAEPDPQWGDGFEIETLINVRIAVSGLRVAEVHSFEANRIHGESNLNAVRDGLRVLRTIRQEFTHQRRSARSVGPVRNLPPVPAAPEPRGDSGWARSRNVS</sequence>
<reference evidence="4 5" key="1">
    <citation type="journal article" date="2013" name="Genome Announc.">
        <title>Draft Genome Sequence of a Benzothiophene-Desulfurizing Bacterium, Gordona terrae Strain C-6.</title>
        <authorList>
            <person name="Wang W."/>
            <person name="Ma T."/>
            <person name="Ren Y."/>
            <person name="Li G."/>
        </authorList>
    </citation>
    <scope>NUCLEOTIDE SEQUENCE [LARGE SCALE GENOMIC DNA]</scope>
    <source>
        <strain evidence="4 5">C-6</strain>
    </source>
</reference>
<dbReference type="CDD" id="cd04179">
    <property type="entry name" value="DPM_DPG-synthase_like"/>
    <property type="match status" value="1"/>
</dbReference>
<dbReference type="EMBL" id="AQPW01000009">
    <property type="protein sequence ID" value="EON32992.1"/>
    <property type="molecule type" value="Genomic_DNA"/>
</dbReference>
<accession>R7YAH1</accession>
<dbReference type="PANTHER" id="PTHR48090">
    <property type="entry name" value="UNDECAPRENYL-PHOSPHATE 4-DEOXY-4-FORMAMIDO-L-ARABINOSE TRANSFERASE-RELATED"/>
    <property type="match status" value="1"/>
</dbReference>
<dbReference type="AlphaFoldDB" id="R7YAH1"/>
<feature type="region of interest" description="Disordered" evidence="2">
    <location>
        <begin position="222"/>
        <end position="257"/>
    </location>
</feature>
<evidence type="ECO:0000256" key="1">
    <source>
        <dbReference type="ARBA" id="ARBA00006739"/>
    </source>
</evidence>
<evidence type="ECO:0000256" key="2">
    <source>
        <dbReference type="SAM" id="MobiDB-lite"/>
    </source>
</evidence>
<dbReference type="PANTHER" id="PTHR48090:SF7">
    <property type="entry name" value="RFBJ PROTEIN"/>
    <property type="match status" value="1"/>
</dbReference>
<comment type="caution">
    <text evidence="4">The sequence shown here is derived from an EMBL/GenBank/DDBJ whole genome shotgun (WGS) entry which is preliminary data.</text>
</comment>
<evidence type="ECO:0000313" key="5">
    <source>
        <dbReference type="Proteomes" id="UP000013569"/>
    </source>
</evidence>
<dbReference type="GO" id="GO:0016740">
    <property type="term" value="F:transferase activity"/>
    <property type="evidence" value="ECO:0007669"/>
    <property type="project" value="UniProtKB-KW"/>
</dbReference>
<keyword evidence="4" id="KW-0808">Transferase</keyword>
<name>R7YAH1_9ACTN</name>
<dbReference type="InterPro" id="IPR029044">
    <property type="entry name" value="Nucleotide-diphossugar_trans"/>
</dbReference>
<protein>
    <submittedName>
        <fullName evidence="4">Glycosyltransferase</fullName>
    </submittedName>
</protein>
<comment type="similarity">
    <text evidence="1">Belongs to the glycosyltransferase 2 family.</text>
</comment>
<evidence type="ECO:0000259" key="3">
    <source>
        <dbReference type="Pfam" id="PF00535"/>
    </source>
</evidence>
<dbReference type="Proteomes" id="UP000013569">
    <property type="component" value="Unassembled WGS sequence"/>
</dbReference>
<dbReference type="PATRIC" id="fig|1316928.3.peg.2003"/>
<dbReference type="Gene3D" id="3.90.550.10">
    <property type="entry name" value="Spore Coat Polysaccharide Biosynthesis Protein SpsA, Chain A"/>
    <property type="match status" value="1"/>
</dbReference>
<organism evidence="4 5">
    <name type="scientific">Gordonia terrae C-6</name>
    <dbReference type="NCBI Taxonomy" id="1316928"/>
    <lineage>
        <taxon>Bacteria</taxon>
        <taxon>Bacillati</taxon>
        <taxon>Actinomycetota</taxon>
        <taxon>Actinomycetes</taxon>
        <taxon>Mycobacteriales</taxon>
        <taxon>Gordoniaceae</taxon>
        <taxon>Gordonia</taxon>
    </lineage>
</organism>
<gene>
    <name evidence="4" type="ORF">GTC6_10019</name>
</gene>
<dbReference type="InterPro" id="IPR001173">
    <property type="entry name" value="Glyco_trans_2-like"/>
</dbReference>
<proteinExistence type="inferred from homology"/>